<reference evidence="2 3" key="1">
    <citation type="submission" date="2019-07" db="EMBL/GenBank/DDBJ databases">
        <title>Whole genome shotgun sequence of Sporosarcina luteola NBRC 105378.</title>
        <authorList>
            <person name="Hosoyama A."/>
            <person name="Uohara A."/>
            <person name="Ohji S."/>
            <person name="Ichikawa N."/>
        </authorList>
    </citation>
    <scope>NUCLEOTIDE SEQUENCE [LARGE SCALE GENOMIC DNA]</scope>
    <source>
        <strain evidence="2 3">NBRC 105378</strain>
    </source>
</reference>
<name>A0A511Z2Z1_9BACL</name>
<evidence type="ECO:0008006" key="4">
    <source>
        <dbReference type="Google" id="ProtNLM"/>
    </source>
</evidence>
<evidence type="ECO:0000313" key="3">
    <source>
        <dbReference type="Proteomes" id="UP000321901"/>
    </source>
</evidence>
<keyword evidence="1" id="KW-0175">Coiled coil</keyword>
<evidence type="ECO:0000313" key="2">
    <source>
        <dbReference type="EMBL" id="GEN81823.1"/>
    </source>
</evidence>
<dbReference type="InterPro" id="IPR054787">
    <property type="entry name" value="TrlF_ATPase"/>
</dbReference>
<sequence>MKKFLNSKGSIWRKWDLHVHSPASKLHNEFTSWDAYIDALEGLEDISVLGITDYYSIEGYQKVMEYKNNGRLNNIDLILPNVEMRIDTVTARERPINIHVIFSPTIVDHINDKFFRELKYEYGGDTFSCTESDLIELGKKSTGGDISDVAALKEGMNQFKVSIDRLQSVFSQNKNIFTNNYFTIVANKSTDGASGIRENSMLMEQRKIYQFADAIFSSRPDDREFFLGKAVNHPRKIIIENYGSVKPCIHGSDAHKIDKICKPDMNRYTWIKADPSFDGLLQIIHEPDERVIIQENNPDFKSDYNIIKSIRFIDNDEFGTNEIKLNPGLNTIIGGKSSGKSLLLYKIAQAISKNEIETRSMDKKWKNPYSNSFIEGVNFEVNWRNEEITFNDSESEGKVTYIPQMYINSLSEETANKDLQKKIIEILMQNEEHSRFLTEKKDQIKNYTKEIKFDIGRLFEKIQELASNEEKIKKEGNKAAVQKEYDKLQKIIEERIKSSNITPDDELEMKKFENEKKEIQNLISEKRSANEKGIAVSEELDSLLSYINSNLKDMKIGLSEEFLLVLDMLSIQVNGSFVNTQNELNSKSQYYNEWNKEQIQRVIAIDEKLKPYQEKLKGISDISHFKSSLNEQEKLIKRLETLEEASKELKLTINQIKQGVFNTFEKYLNTLQEIKNHFNKEDDEFLNLILKTNISFEASKFEESFLSLFNRQGKIGNIFPDTEGLTLFDDDEQFIFDMENYLDKLKYICNMIIDNEDPKLKLRKAFTKQDAVEHLFNTGNTKIVFDFLKDGDSLNQMSPGKRGLVLLELFLEMSDEKHPILIDQPEDNLDNRTISKELVEIIKRKKVSRQIIIVTHNANLVVLTDSENVIVANQDGQLIENTQHRFEYITGALECDFKEDEIKMDGKGIKTHVCEILEGGKEAFEIRERKYGF</sequence>
<comment type="caution">
    <text evidence="2">The sequence shown here is derived from an EMBL/GenBank/DDBJ whole genome shotgun (WGS) entry which is preliminary data.</text>
</comment>
<dbReference type="InterPro" id="IPR027417">
    <property type="entry name" value="P-loop_NTPase"/>
</dbReference>
<dbReference type="NCBIfam" id="NF045780">
    <property type="entry name" value="TrlF_fam_ATP"/>
    <property type="match status" value="1"/>
</dbReference>
<feature type="coiled-coil region" evidence="1">
    <location>
        <begin position="625"/>
        <end position="659"/>
    </location>
</feature>
<dbReference type="OrthoDB" id="9791620at2"/>
<evidence type="ECO:0000256" key="1">
    <source>
        <dbReference type="SAM" id="Coils"/>
    </source>
</evidence>
<gene>
    <name evidence="2" type="ORF">SLU01_01350</name>
</gene>
<accession>A0A511Z2Z1</accession>
<dbReference type="EMBL" id="BJYL01000003">
    <property type="protein sequence ID" value="GEN81823.1"/>
    <property type="molecule type" value="Genomic_DNA"/>
</dbReference>
<organism evidence="2 3">
    <name type="scientific">Sporosarcina luteola</name>
    <dbReference type="NCBI Taxonomy" id="582850"/>
    <lineage>
        <taxon>Bacteria</taxon>
        <taxon>Bacillati</taxon>
        <taxon>Bacillota</taxon>
        <taxon>Bacilli</taxon>
        <taxon>Bacillales</taxon>
        <taxon>Caryophanaceae</taxon>
        <taxon>Sporosarcina</taxon>
    </lineage>
</organism>
<dbReference type="RefSeq" id="WP_147054271.1">
    <property type="nucleotide sequence ID" value="NZ_BJYL01000003.1"/>
</dbReference>
<dbReference type="Gene3D" id="3.40.50.300">
    <property type="entry name" value="P-loop containing nucleotide triphosphate hydrolases"/>
    <property type="match status" value="2"/>
</dbReference>
<keyword evidence="3" id="KW-1185">Reference proteome</keyword>
<proteinExistence type="predicted"/>
<dbReference type="Gene3D" id="3.20.20.140">
    <property type="entry name" value="Metal-dependent hydrolases"/>
    <property type="match status" value="1"/>
</dbReference>
<dbReference type="SUPFAM" id="SSF52540">
    <property type="entry name" value="P-loop containing nucleoside triphosphate hydrolases"/>
    <property type="match status" value="1"/>
</dbReference>
<dbReference type="Proteomes" id="UP000321901">
    <property type="component" value="Unassembled WGS sequence"/>
</dbReference>
<protein>
    <recommendedName>
        <fullName evidence="4">ATPase AAA-type core domain-containing protein</fullName>
    </recommendedName>
</protein>
<dbReference type="AlphaFoldDB" id="A0A511Z2Z1"/>